<organism evidence="3 4">
    <name type="scientific">Rhodoferax aquaticus</name>
    <dbReference type="NCBI Taxonomy" id="2527691"/>
    <lineage>
        <taxon>Bacteria</taxon>
        <taxon>Pseudomonadati</taxon>
        <taxon>Pseudomonadota</taxon>
        <taxon>Betaproteobacteria</taxon>
        <taxon>Burkholderiales</taxon>
        <taxon>Comamonadaceae</taxon>
        <taxon>Rhodoferax</taxon>
    </lineage>
</organism>
<protein>
    <recommendedName>
        <fullName evidence="2">NodB homology domain-containing protein</fullName>
    </recommendedName>
</protein>
<sequence length="630" mass="70030">MKPRSATADGIDAPNFVDNRRPRPFFKRFGPYLHVYIVLGFGLPALIYLTVMQIMGWRTPSFGIQGALSYIASSSDTVVLYTSPNTKTYFDGIGGKYEVLVVPWRNYFAAHKVDFKEVSDAAQLRKQKEGVLILPSALSLGPDERAEIAAFRLRGGAVLATWATGTRNSRGEWEGWAFMESLGAKATGEIAPDSGINHLIMNGESPVSHTLPAGQRILMSKTSEALLRFKGDMVAGRFMNWARITDDGLRDEGAVLYAEQDPTQGRTAVFAFAESTWESHPQETYALIDDTLKWLQRQPTIVRSAWPNGKQSAQIIAMDTEQGFENAVPFAAMMKSLDYPSTFYILTSVGKAFPDIVSRLSKEFELGFHGDTHTGFKNQTENVQEDRIRNMRADIAPIVPNAKTMTGFRAPTEAYDATTERLLQKNGFRHHTADPNRTEARLPIFAEMPDIEPEDRLVVLPRTQRDDINLYGEKLSSEQIAKVLVDDANLAADTGSLGLLSIHSQNFGPDSALTKAMPSLLVNLKQRKTQLWFASAGQVTDWWRERDRFKLSSKNSSKRLEFNITVTGQQPVKGGSLVIMLPQKGLLPTIGSTKIGLPLPKVSRIDEYRASVVFDSLNPGNYSYQATFTQ</sequence>
<dbReference type="InterPro" id="IPR002509">
    <property type="entry name" value="NODB_dom"/>
</dbReference>
<dbReference type="Gene3D" id="3.40.50.880">
    <property type="match status" value="1"/>
</dbReference>
<keyword evidence="4" id="KW-1185">Reference proteome</keyword>
<dbReference type="GO" id="GO:0016810">
    <property type="term" value="F:hydrolase activity, acting on carbon-nitrogen (but not peptide) bonds"/>
    <property type="evidence" value="ECO:0007669"/>
    <property type="project" value="InterPro"/>
</dbReference>
<keyword evidence="1" id="KW-1133">Transmembrane helix</keyword>
<dbReference type="KEGG" id="rhg:EXZ61_02255"/>
<reference evidence="4" key="2">
    <citation type="journal article" date="2020" name="Int. J. Syst. Evol. Microbiol.">
        <title>Genomic insights into a novel species Rhodoferax aquaticus sp. nov., isolated from freshwater.</title>
        <authorList>
            <person name="Li T."/>
            <person name="Zhuo Y."/>
            <person name="Jin C.Z."/>
            <person name="Wu X."/>
            <person name="Ko S.R."/>
            <person name="Jin F.J."/>
            <person name="Ahn C.Y."/>
            <person name="Oh H.M."/>
            <person name="Lee H.G."/>
            <person name="Jin L."/>
        </authorList>
    </citation>
    <scope>NUCLEOTIDE SEQUENCE [LARGE SCALE GENOMIC DNA]</scope>
    <source>
        <strain evidence="4">Gr-4</strain>
    </source>
</reference>
<dbReference type="Pfam" id="PF01522">
    <property type="entry name" value="Polysacc_deac_1"/>
    <property type="match status" value="1"/>
</dbReference>
<dbReference type="EMBL" id="CP036282">
    <property type="protein sequence ID" value="QDL53084.1"/>
    <property type="molecule type" value="Genomic_DNA"/>
</dbReference>
<gene>
    <name evidence="3" type="ORF">EXZ61_02255</name>
</gene>
<dbReference type="InterPro" id="IPR011330">
    <property type="entry name" value="Glyco_hydro/deAcase_b/a-brl"/>
</dbReference>
<dbReference type="GO" id="GO:0005975">
    <property type="term" value="P:carbohydrate metabolic process"/>
    <property type="evidence" value="ECO:0007669"/>
    <property type="project" value="InterPro"/>
</dbReference>
<feature type="domain" description="NodB homology" evidence="2">
    <location>
        <begin position="327"/>
        <end position="429"/>
    </location>
</feature>
<keyword evidence="1" id="KW-0472">Membrane</keyword>
<dbReference type="RefSeq" id="WP_142808614.1">
    <property type="nucleotide sequence ID" value="NZ_CP036282.1"/>
</dbReference>
<dbReference type="AlphaFoldDB" id="A0A515EK94"/>
<evidence type="ECO:0000256" key="1">
    <source>
        <dbReference type="SAM" id="Phobius"/>
    </source>
</evidence>
<accession>A0A515EK94</accession>
<reference evidence="4" key="1">
    <citation type="submission" date="2019-02" db="EMBL/GenBank/DDBJ databases">
        <title>Complete genome sequence of Rhodoferax sp. Gr-4.</title>
        <authorList>
            <person name="Jin L."/>
        </authorList>
    </citation>
    <scope>NUCLEOTIDE SEQUENCE [LARGE SCALE GENOMIC DNA]</scope>
    <source>
        <strain evidence="4">Gr-4</strain>
    </source>
</reference>
<dbReference type="InterPro" id="IPR029062">
    <property type="entry name" value="Class_I_gatase-like"/>
</dbReference>
<dbReference type="SUPFAM" id="SSF88713">
    <property type="entry name" value="Glycoside hydrolase/deacetylase"/>
    <property type="match status" value="1"/>
</dbReference>
<dbReference type="Proteomes" id="UP000317365">
    <property type="component" value="Chromosome"/>
</dbReference>
<keyword evidence="1" id="KW-0812">Transmembrane</keyword>
<feature type="transmembrane region" description="Helical" evidence="1">
    <location>
        <begin position="29"/>
        <end position="51"/>
    </location>
</feature>
<name>A0A515EK94_9BURK</name>
<evidence type="ECO:0000259" key="2">
    <source>
        <dbReference type="Pfam" id="PF01522"/>
    </source>
</evidence>
<evidence type="ECO:0000313" key="4">
    <source>
        <dbReference type="Proteomes" id="UP000317365"/>
    </source>
</evidence>
<proteinExistence type="predicted"/>
<evidence type="ECO:0000313" key="3">
    <source>
        <dbReference type="EMBL" id="QDL53084.1"/>
    </source>
</evidence>
<dbReference type="Gene3D" id="3.20.20.370">
    <property type="entry name" value="Glycoside hydrolase/deacetylase"/>
    <property type="match status" value="1"/>
</dbReference>